<comment type="caution">
    <text evidence="1">The sequence shown here is derived from an EMBL/GenBank/DDBJ whole genome shotgun (WGS) entry which is preliminary data.</text>
</comment>
<reference evidence="1" key="1">
    <citation type="submission" date="2021-02" db="EMBL/GenBank/DDBJ databases">
        <authorList>
            <consortium name="DOE Joint Genome Institute"/>
            <person name="Ahrendt S."/>
            <person name="Looney B.P."/>
            <person name="Miyauchi S."/>
            <person name="Morin E."/>
            <person name="Drula E."/>
            <person name="Courty P.E."/>
            <person name="Chicoki N."/>
            <person name="Fauchery L."/>
            <person name="Kohler A."/>
            <person name="Kuo A."/>
            <person name="Labutti K."/>
            <person name="Pangilinan J."/>
            <person name="Lipzen A."/>
            <person name="Riley R."/>
            <person name="Andreopoulos W."/>
            <person name="He G."/>
            <person name="Johnson J."/>
            <person name="Barry K.W."/>
            <person name="Grigoriev I.V."/>
            <person name="Nagy L."/>
            <person name="Hibbett D."/>
            <person name="Henrissat B."/>
            <person name="Matheny P.B."/>
            <person name="Labbe J."/>
            <person name="Martin F."/>
        </authorList>
    </citation>
    <scope>NUCLEOTIDE SEQUENCE</scope>
    <source>
        <strain evidence="1">EC-137</strain>
    </source>
</reference>
<sequence>MPPTILAVAVTLLAGSAFASPVVLGAPGCSGVFNGIGNVTHFALEAAYKNNTSLIRPLGLVQQTPSLLNSIIAVSDVRTPFTMVSSGIKTLSSSPAVSQPVSSSGYLEFISFTSSSPTEIYCEFFNTSPHGSPYPYPVLAVYGDSDHFSLCPSGQDLMKELVVYKSKERCDDIVVLIVPVK</sequence>
<protein>
    <submittedName>
        <fullName evidence="1">Uncharacterized protein</fullName>
    </submittedName>
</protein>
<organism evidence="1 2">
    <name type="scientific">Vararia minispora EC-137</name>
    <dbReference type="NCBI Taxonomy" id="1314806"/>
    <lineage>
        <taxon>Eukaryota</taxon>
        <taxon>Fungi</taxon>
        <taxon>Dikarya</taxon>
        <taxon>Basidiomycota</taxon>
        <taxon>Agaricomycotina</taxon>
        <taxon>Agaricomycetes</taxon>
        <taxon>Russulales</taxon>
        <taxon>Lachnocladiaceae</taxon>
        <taxon>Vararia</taxon>
    </lineage>
</organism>
<dbReference type="Proteomes" id="UP000814128">
    <property type="component" value="Unassembled WGS sequence"/>
</dbReference>
<dbReference type="EMBL" id="MU273757">
    <property type="protein sequence ID" value="KAI0028395.1"/>
    <property type="molecule type" value="Genomic_DNA"/>
</dbReference>
<proteinExistence type="predicted"/>
<name>A0ACB8Q9R7_9AGAM</name>
<accession>A0ACB8Q9R7</accession>
<reference evidence="1" key="2">
    <citation type="journal article" date="2022" name="New Phytol.">
        <title>Evolutionary transition to the ectomycorrhizal habit in the genomes of a hyperdiverse lineage of mushroom-forming fungi.</title>
        <authorList>
            <person name="Looney B."/>
            <person name="Miyauchi S."/>
            <person name="Morin E."/>
            <person name="Drula E."/>
            <person name="Courty P.E."/>
            <person name="Kohler A."/>
            <person name="Kuo A."/>
            <person name="LaButti K."/>
            <person name="Pangilinan J."/>
            <person name="Lipzen A."/>
            <person name="Riley R."/>
            <person name="Andreopoulos W."/>
            <person name="He G."/>
            <person name="Johnson J."/>
            <person name="Nolan M."/>
            <person name="Tritt A."/>
            <person name="Barry K.W."/>
            <person name="Grigoriev I.V."/>
            <person name="Nagy L.G."/>
            <person name="Hibbett D."/>
            <person name="Henrissat B."/>
            <person name="Matheny P.B."/>
            <person name="Labbe J."/>
            <person name="Martin F.M."/>
        </authorList>
    </citation>
    <scope>NUCLEOTIDE SEQUENCE</scope>
    <source>
        <strain evidence="1">EC-137</strain>
    </source>
</reference>
<evidence type="ECO:0000313" key="1">
    <source>
        <dbReference type="EMBL" id="KAI0028395.1"/>
    </source>
</evidence>
<evidence type="ECO:0000313" key="2">
    <source>
        <dbReference type="Proteomes" id="UP000814128"/>
    </source>
</evidence>
<keyword evidence="2" id="KW-1185">Reference proteome</keyword>
<gene>
    <name evidence="1" type="ORF">K488DRAFT_73796</name>
</gene>